<dbReference type="InterPro" id="IPR023358">
    <property type="entry name" value="Peptidase_M18_dom2"/>
</dbReference>
<dbReference type="SUPFAM" id="SSF101821">
    <property type="entry name" value="Aminopeptidase/glucanase lid domain"/>
    <property type="match status" value="1"/>
</dbReference>
<dbReference type="SUPFAM" id="SSF53187">
    <property type="entry name" value="Zn-dependent exopeptidases"/>
    <property type="match status" value="1"/>
</dbReference>
<dbReference type="GO" id="GO:0008270">
    <property type="term" value="F:zinc ion binding"/>
    <property type="evidence" value="ECO:0007669"/>
    <property type="project" value="InterPro"/>
</dbReference>
<keyword evidence="6 9" id="KW-0378">Hydrolase</keyword>
<dbReference type="OrthoDB" id="9880441at2759"/>
<organism evidence="10 11">
    <name type="scientific">Naumovozyma dairenensis (strain ATCC 10597 / BCRC 20456 / CBS 421 / NBRC 0211 / NRRL Y-12639)</name>
    <name type="common">Saccharomyces dairenensis</name>
    <dbReference type="NCBI Taxonomy" id="1071378"/>
    <lineage>
        <taxon>Eukaryota</taxon>
        <taxon>Fungi</taxon>
        <taxon>Dikarya</taxon>
        <taxon>Ascomycota</taxon>
        <taxon>Saccharomycotina</taxon>
        <taxon>Saccharomycetes</taxon>
        <taxon>Saccharomycetales</taxon>
        <taxon>Saccharomycetaceae</taxon>
        <taxon>Naumovozyma</taxon>
    </lineage>
</organism>
<dbReference type="OMA" id="DWPIAKI"/>
<evidence type="ECO:0000256" key="1">
    <source>
        <dbReference type="ARBA" id="ARBA00001947"/>
    </source>
</evidence>
<dbReference type="CDD" id="cd05658">
    <property type="entry name" value="M18_DAP"/>
    <property type="match status" value="1"/>
</dbReference>
<dbReference type="STRING" id="1071378.G0WI51"/>
<dbReference type="AlphaFoldDB" id="G0WI51"/>
<dbReference type="Gene3D" id="2.30.250.10">
    <property type="entry name" value="Aminopeptidase i, Domain 2"/>
    <property type="match status" value="1"/>
</dbReference>
<evidence type="ECO:0000313" key="10">
    <source>
        <dbReference type="EMBL" id="CCD27462.1"/>
    </source>
</evidence>
<reference evidence="10 11" key="1">
    <citation type="journal article" date="2011" name="Proc. Natl. Acad. Sci. U.S.A.">
        <title>Evolutionary erosion of yeast sex chromosomes by mating-type switching accidents.</title>
        <authorList>
            <person name="Gordon J.L."/>
            <person name="Armisen D."/>
            <person name="Proux-Wera E."/>
            <person name="Oheigeartaigh S.S."/>
            <person name="Byrne K.P."/>
            <person name="Wolfe K.H."/>
        </authorList>
    </citation>
    <scope>NUCLEOTIDE SEQUENCE [LARGE SCALE GENOMIC DNA]</scope>
    <source>
        <strain evidence="11">ATCC 10597 / BCRC 20456 / CBS 421 / NBRC 0211 / NRRL Y-12639</strain>
    </source>
</reference>
<dbReference type="Proteomes" id="UP000000689">
    <property type="component" value="Chromosome 11"/>
</dbReference>
<dbReference type="MEROPS" id="M18.001"/>
<gene>
    <name evidence="10" type="primary">NDAI0K02710</name>
    <name evidence="10" type="ordered locus">NDAI_0K02710</name>
</gene>
<dbReference type="HOGENOM" id="CLU_019532_3_1_1"/>
<keyword evidence="4 9" id="KW-0645">Protease</keyword>
<keyword evidence="8 9" id="KW-0482">Metalloprotease</keyword>
<keyword evidence="5 9" id="KW-0479">Metal-binding</keyword>
<comment type="similarity">
    <text evidence="2 9">Belongs to the peptidase M18 family.</text>
</comment>
<keyword evidence="7 9" id="KW-0862">Zinc</keyword>
<dbReference type="GO" id="GO:0042802">
    <property type="term" value="F:identical protein binding"/>
    <property type="evidence" value="ECO:0007669"/>
    <property type="project" value="EnsemblFungi"/>
</dbReference>
<keyword evidence="11" id="KW-1185">Reference proteome</keyword>
<protein>
    <submittedName>
        <fullName evidence="10">Uncharacterized protein</fullName>
    </submittedName>
</protein>
<dbReference type="Pfam" id="PF02127">
    <property type="entry name" value="Peptidase_M18"/>
    <property type="match status" value="1"/>
</dbReference>
<dbReference type="GO" id="GO:0032258">
    <property type="term" value="P:cytoplasm to vacuole targeting by the Cvt pathway"/>
    <property type="evidence" value="ECO:0007669"/>
    <property type="project" value="EnsemblFungi"/>
</dbReference>
<evidence type="ECO:0000256" key="6">
    <source>
        <dbReference type="ARBA" id="ARBA00022801"/>
    </source>
</evidence>
<evidence type="ECO:0000256" key="3">
    <source>
        <dbReference type="ARBA" id="ARBA00022438"/>
    </source>
</evidence>
<dbReference type="GO" id="GO:0000324">
    <property type="term" value="C:fungal-type vacuole"/>
    <property type="evidence" value="ECO:0007669"/>
    <property type="project" value="EnsemblFungi"/>
</dbReference>
<evidence type="ECO:0000256" key="4">
    <source>
        <dbReference type="ARBA" id="ARBA00022670"/>
    </source>
</evidence>
<evidence type="ECO:0000256" key="9">
    <source>
        <dbReference type="RuleBase" id="RU004386"/>
    </source>
</evidence>
<dbReference type="GO" id="GO:0006508">
    <property type="term" value="P:proteolysis"/>
    <property type="evidence" value="ECO:0007669"/>
    <property type="project" value="UniProtKB-KW"/>
</dbReference>
<dbReference type="GO" id="GO:0034270">
    <property type="term" value="C:Cvt complex"/>
    <property type="evidence" value="ECO:0007669"/>
    <property type="project" value="EnsemblFungi"/>
</dbReference>
<dbReference type="Gene3D" id="3.40.630.10">
    <property type="entry name" value="Zn peptidases"/>
    <property type="match status" value="1"/>
</dbReference>
<keyword evidence="3 9" id="KW-0031">Aminopeptidase</keyword>
<evidence type="ECO:0000256" key="8">
    <source>
        <dbReference type="ARBA" id="ARBA00023049"/>
    </source>
</evidence>
<dbReference type="InterPro" id="IPR001948">
    <property type="entry name" value="Peptidase_M18"/>
</dbReference>
<dbReference type="EMBL" id="HE580277">
    <property type="protein sequence ID" value="CCD27462.1"/>
    <property type="molecule type" value="Genomic_DNA"/>
</dbReference>
<accession>G0WI51</accession>
<comment type="cofactor">
    <cofactor evidence="1">
        <name>Zn(2+)</name>
        <dbReference type="ChEBI" id="CHEBI:29105"/>
    </cofactor>
</comment>
<dbReference type="PANTHER" id="PTHR28570:SF4">
    <property type="entry name" value="VACUOLAR AMINOPEPTIDASE 1"/>
    <property type="match status" value="1"/>
</dbReference>
<sequence length="525" mass="57707">MEEQREILDQLKKTLEMLTMDATEKSTTNTSSSASSTTSSNNATISNDDYVSIKHTYEDCAQEFINFQYKNPTTYHVVDHISNLLLSKGFKYLCEKGNWDACANGSKGGKFFTVRNGSNLVAWIVGDKWQYKRGVGAVASHIDSLTVKLKPVSTKENVGGYEMLGVAPYGGTLNEAWLDRDLGIAGRVYIRTPGEDEIKAVLIDSTPHPIAKIPSLAPHFGKPSEGPFDKEDQMVPVIGFTAADDDDEPPANEKEKTSPLYGKHPIKLLRYVAKLANVKVCQLIQLDLDLFDVQKGTLGGLNNEFIFAPRVDDRLCSFAAAICLAHFAENLDIANMETFNAVALFDNEEIGSLSRQGAKGGLLESVVGRVATARNKRDVPPDMRTLFANSIILSADVNHLFNPNFKDVYLKDHAPKPNYGITLSLDPNGHMATDSVGVTFIEELARGNNDKVQYFQIKNNSRSGGTIGPSLACQTGARTIDLGIAQLSMHSIRAATGTRDVGLGIKFFRNFFDNWRTVYDKFADL</sequence>
<dbReference type="GO" id="GO:0070006">
    <property type="term" value="F:metalloaminopeptidase activity"/>
    <property type="evidence" value="ECO:0007669"/>
    <property type="project" value="EnsemblFungi"/>
</dbReference>
<dbReference type="KEGG" id="ndi:NDAI_0K02710"/>
<evidence type="ECO:0000256" key="5">
    <source>
        <dbReference type="ARBA" id="ARBA00022723"/>
    </source>
</evidence>
<dbReference type="FunFam" id="2.30.250.10:FF:000001">
    <property type="entry name" value="Aspartyl aminopeptidase 1"/>
    <property type="match status" value="1"/>
</dbReference>
<dbReference type="RefSeq" id="XP_003672705.1">
    <property type="nucleotide sequence ID" value="XM_003672657.1"/>
</dbReference>
<proteinExistence type="inferred from homology"/>
<evidence type="ECO:0000256" key="2">
    <source>
        <dbReference type="ARBA" id="ARBA00008290"/>
    </source>
</evidence>
<dbReference type="PRINTS" id="PR00932">
    <property type="entry name" value="AMINO1PTASE"/>
</dbReference>
<evidence type="ECO:0000256" key="7">
    <source>
        <dbReference type="ARBA" id="ARBA00022833"/>
    </source>
</evidence>
<evidence type="ECO:0000313" key="11">
    <source>
        <dbReference type="Proteomes" id="UP000000689"/>
    </source>
</evidence>
<dbReference type="PANTHER" id="PTHR28570">
    <property type="entry name" value="ASPARTYL AMINOPEPTIDASE"/>
    <property type="match status" value="1"/>
</dbReference>
<dbReference type="GeneID" id="11497907"/>
<name>G0WI51_NAUDC</name>
<dbReference type="eggNOG" id="KOG2596">
    <property type="taxonomic scope" value="Eukaryota"/>
</dbReference>